<evidence type="ECO:0000313" key="2">
    <source>
        <dbReference type="Proteomes" id="UP000285310"/>
    </source>
</evidence>
<dbReference type="Pfam" id="PF09493">
    <property type="entry name" value="DUF2389"/>
    <property type="match status" value="1"/>
</dbReference>
<dbReference type="OrthoDB" id="5592973at2"/>
<organism evidence="1 2">
    <name type="scientific">Salinisphaera japonica YTM-1</name>
    <dbReference type="NCBI Taxonomy" id="1209778"/>
    <lineage>
        <taxon>Bacteria</taxon>
        <taxon>Pseudomonadati</taxon>
        <taxon>Pseudomonadota</taxon>
        <taxon>Gammaproteobacteria</taxon>
        <taxon>Salinisphaerales</taxon>
        <taxon>Salinisphaeraceae</taxon>
        <taxon>Salinisphaera</taxon>
    </lineage>
</organism>
<dbReference type="EMBL" id="AYKG01000026">
    <property type="protein sequence ID" value="ROO27492.1"/>
    <property type="molecule type" value="Genomic_DNA"/>
</dbReference>
<name>A0A423PPL5_9GAMM</name>
<keyword evidence="2" id="KW-1185">Reference proteome</keyword>
<dbReference type="AlphaFoldDB" id="A0A423PPL5"/>
<sequence>MHRLNPDKLYHSKWTAAEPANGEKHFIVIELIRDDDEHVVQVMLQAVLTKRSFTLAWRVLQDDTRWRIGWQ</sequence>
<evidence type="ECO:0000313" key="1">
    <source>
        <dbReference type="EMBL" id="ROO27492.1"/>
    </source>
</evidence>
<dbReference type="RefSeq" id="WP_123658347.1">
    <property type="nucleotide sequence ID" value="NZ_AYKG01000026.1"/>
</dbReference>
<gene>
    <name evidence="1" type="ORF">SAJA_09220</name>
</gene>
<protein>
    <recommendedName>
        <fullName evidence="3">TIGR02450 family Trp-rich protein</fullName>
    </recommendedName>
</protein>
<reference evidence="1 2" key="1">
    <citation type="submission" date="2013-10" db="EMBL/GenBank/DDBJ databases">
        <title>Salinisphaera japonica YTM-1 Genome Sequencing.</title>
        <authorList>
            <person name="Lai Q."/>
            <person name="Li C."/>
            <person name="Shao Z."/>
        </authorList>
    </citation>
    <scope>NUCLEOTIDE SEQUENCE [LARGE SCALE GENOMIC DNA]</scope>
    <source>
        <strain evidence="1 2">YTM-1</strain>
    </source>
</reference>
<dbReference type="InterPro" id="IPR012663">
    <property type="entry name" value="CHP02450_Tryp"/>
</dbReference>
<comment type="caution">
    <text evidence="1">The sequence shown here is derived from an EMBL/GenBank/DDBJ whole genome shotgun (WGS) entry which is preliminary data.</text>
</comment>
<dbReference type="Proteomes" id="UP000285310">
    <property type="component" value="Unassembled WGS sequence"/>
</dbReference>
<dbReference type="NCBIfam" id="TIGR02450">
    <property type="entry name" value="TIGR02450 family Trp-rich protein"/>
    <property type="match status" value="1"/>
</dbReference>
<evidence type="ECO:0008006" key="3">
    <source>
        <dbReference type="Google" id="ProtNLM"/>
    </source>
</evidence>
<dbReference type="InParanoid" id="A0A423PPL5"/>
<proteinExistence type="predicted"/>
<accession>A0A423PPL5</accession>